<feature type="transmembrane region" description="Helical" evidence="5">
    <location>
        <begin position="222"/>
        <end position="240"/>
    </location>
</feature>
<feature type="transmembrane region" description="Helical" evidence="5">
    <location>
        <begin position="391"/>
        <end position="418"/>
    </location>
</feature>
<protein>
    <submittedName>
        <fullName evidence="7">APC family permease</fullName>
    </submittedName>
</protein>
<evidence type="ECO:0000256" key="3">
    <source>
        <dbReference type="ARBA" id="ARBA00022989"/>
    </source>
</evidence>
<proteinExistence type="predicted"/>
<evidence type="ECO:0000256" key="2">
    <source>
        <dbReference type="ARBA" id="ARBA00022692"/>
    </source>
</evidence>
<feature type="transmembrane region" description="Helical" evidence="5">
    <location>
        <begin position="364"/>
        <end position="385"/>
    </location>
</feature>
<feature type="transmembrane region" description="Helical" evidence="5">
    <location>
        <begin position="462"/>
        <end position="482"/>
    </location>
</feature>
<sequence length="509" mass="53620">MTTPSLSTSPDVILSSAPAAHPVELHGKLSGNMGAFDLTMTVLAASAPLSVMAAFAPVSMAVGNGVGLVSSFLIAGGALLFFAFGFMAMARSIANKGEGAGAFYIYLTKGLGRQFGLGGAFLAIFSYTLIQTGTIGMVGVSIVDYLHSRLGVPAFPWWVATGIAWAIVGALGYRRIDLSARVLGLAMLGEIAIVAVLDAAVFLRGGATGSLDFTPYSLSSLLSGNAGIGIMMAAASFLGFEATAIYSEEVRSPDKTIPRATFMSIILIALFYSISTFLLVNAYGVKEAGIKLHSDPTGMFPDALAAYVGQLSVDAMYLLLISSLVAAVLSFHNAIARYFFNLGCDGVLPAAFGKTHARHGSPALGSLLQSATVVAVIVPVVLFNIDPVLQFYAWAVGLGTMGMLLLFAIASLAIIRYLSWQEQRGSLWSYRIAPVLGFISLTAIAIYATINFEVFVDASPTLATIFLVSVYATFVAGVGLAMRWRKTRPDWYGQIITASTFPDDGAQRH</sequence>
<evidence type="ECO:0000256" key="5">
    <source>
        <dbReference type="SAM" id="Phobius"/>
    </source>
</evidence>
<dbReference type="InterPro" id="IPR004841">
    <property type="entry name" value="AA-permease/SLC12A_dom"/>
</dbReference>
<dbReference type="Proteomes" id="UP001203512">
    <property type="component" value="Unassembled WGS sequence"/>
</dbReference>
<dbReference type="RefSeq" id="WP_201516251.1">
    <property type="nucleotide sequence ID" value="NZ_JALKHS010000010.1"/>
</dbReference>
<reference evidence="7 8" key="1">
    <citation type="submission" date="2022-04" db="EMBL/GenBank/DDBJ databases">
        <authorList>
            <person name="Huq M.A."/>
        </authorList>
    </citation>
    <scope>NUCLEOTIDE SEQUENCE [LARGE SCALE GENOMIC DNA]</scope>
    <source>
        <strain evidence="7 8">MAH-33</strain>
    </source>
</reference>
<feature type="transmembrane region" description="Helical" evidence="5">
    <location>
        <begin position="261"/>
        <end position="284"/>
    </location>
</feature>
<comment type="subcellular location">
    <subcellularLocation>
        <location evidence="1">Membrane</location>
        <topology evidence="1">Multi-pass membrane protein</topology>
    </subcellularLocation>
</comment>
<keyword evidence="4 5" id="KW-0472">Membrane</keyword>
<evidence type="ECO:0000256" key="4">
    <source>
        <dbReference type="ARBA" id="ARBA00023136"/>
    </source>
</evidence>
<dbReference type="PIRSF" id="PIRSF006060">
    <property type="entry name" value="AA_transporter"/>
    <property type="match status" value="1"/>
</dbReference>
<gene>
    <name evidence="7" type="ORF">MU848_13485</name>
</gene>
<feature type="transmembrane region" description="Helical" evidence="5">
    <location>
        <begin position="430"/>
        <end position="450"/>
    </location>
</feature>
<evidence type="ECO:0000259" key="6">
    <source>
        <dbReference type="Pfam" id="PF00324"/>
    </source>
</evidence>
<feature type="transmembrane region" description="Helical" evidence="5">
    <location>
        <begin position="155"/>
        <end position="173"/>
    </location>
</feature>
<feature type="transmembrane region" description="Helical" evidence="5">
    <location>
        <begin position="68"/>
        <end position="94"/>
    </location>
</feature>
<dbReference type="Gene3D" id="1.20.1740.10">
    <property type="entry name" value="Amino acid/polyamine transporter I"/>
    <property type="match status" value="1"/>
</dbReference>
<evidence type="ECO:0000313" key="7">
    <source>
        <dbReference type="EMBL" id="MCK0532597.1"/>
    </source>
</evidence>
<keyword evidence="3 5" id="KW-1133">Transmembrane helix</keyword>
<keyword evidence="8" id="KW-1185">Reference proteome</keyword>
<dbReference type="InterPro" id="IPR050367">
    <property type="entry name" value="APC_superfamily"/>
</dbReference>
<keyword evidence="2 5" id="KW-0812">Transmembrane</keyword>
<feature type="transmembrane region" description="Helical" evidence="5">
    <location>
        <begin position="182"/>
        <end position="202"/>
    </location>
</feature>
<name>A0ABT0DZP6_9SPHN</name>
<comment type="caution">
    <text evidence="7">The sequence shown here is derived from an EMBL/GenBank/DDBJ whole genome shotgun (WGS) entry which is preliminary data.</text>
</comment>
<feature type="transmembrane region" description="Helical" evidence="5">
    <location>
        <begin position="304"/>
        <end position="329"/>
    </location>
</feature>
<evidence type="ECO:0000256" key="1">
    <source>
        <dbReference type="ARBA" id="ARBA00004141"/>
    </source>
</evidence>
<dbReference type="PANTHER" id="PTHR42770">
    <property type="entry name" value="AMINO ACID TRANSPORTER-RELATED"/>
    <property type="match status" value="1"/>
</dbReference>
<evidence type="ECO:0000313" key="8">
    <source>
        <dbReference type="Proteomes" id="UP001203512"/>
    </source>
</evidence>
<dbReference type="EMBL" id="JALKHS010000010">
    <property type="protein sequence ID" value="MCK0532597.1"/>
    <property type="molecule type" value="Genomic_DNA"/>
</dbReference>
<dbReference type="Pfam" id="PF00324">
    <property type="entry name" value="AA_permease"/>
    <property type="match status" value="1"/>
</dbReference>
<feature type="domain" description="Amino acid permease/ SLC12A" evidence="6">
    <location>
        <begin position="63"/>
        <end position="475"/>
    </location>
</feature>
<feature type="transmembrane region" description="Helical" evidence="5">
    <location>
        <begin position="35"/>
        <end position="56"/>
    </location>
</feature>
<feature type="transmembrane region" description="Helical" evidence="5">
    <location>
        <begin position="115"/>
        <end position="143"/>
    </location>
</feature>
<accession>A0ABT0DZP6</accession>
<dbReference type="PANTHER" id="PTHR42770:SF16">
    <property type="entry name" value="AMINO ACID PERMEASE"/>
    <property type="match status" value="1"/>
</dbReference>
<organism evidence="7 8">
    <name type="scientific">Sphingobium agri</name>
    <dbReference type="NCBI Taxonomy" id="2933566"/>
    <lineage>
        <taxon>Bacteria</taxon>
        <taxon>Pseudomonadati</taxon>
        <taxon>Pseudomonadota</taxon>
        <taxon>Alphaproteobacteria</taxon>
        <taxon>Sphingomonadales</taxon>
        <taxon>Sphingomonadaceae</taxon>
        <taxon>Sphingobium</taxon>
    </lineage>
</organism>